<dbReference type="GO" id="GO:0006298">
    <property type="term" value="P:mismatch repair"/>
    <property type="evidence" value="ECO:0007669"/>
    <property type="project" value="InterPro"/>
</dbReference>
<dbReference type="SUPFAM" id="SSF53150">
    <property type="entry name" value="DNA repair protein MutS, domain II"/>
    <property type="match status" value="1"/>
</dbReference>
<feature type="domain" description="DNA mismatch repair protein MutS connector" evidence="1">
    <location>
        <begin position="78"/>
        <end position="217"/>
    </location>
</feature>
<dbReference type="AlphaFoldDB" id="X0TZE8"/>
<sequence length="250" mass="28983">MSGFPELHLEKYVKKLNTAGWTVAVHCQDPTCPKIRKEMGIFSPGTNFESAEGLSNRTMTVWLEVYDKTKLNKNPKVSCGIACVDISSGDVHTFQCIESYFHNPTTFDELERFYCSYKPNELIIIHNCEEKQINDIIAFADIDTQLIHKVSLTDDTSEWNKTAANAQKQTYHEEQLTKYYNITDYDVFYETHSLREREMATQSLVFLLNFLDFHNNDLVKQLKLPIFTNIEDRVRLANHSLRQLNIIDIG</sequence>
<gene>
    <name evidence="2" type="ORF">S01H1_27783</name>
</gene>
<proteinExistence type="predicted"/>
<organism evidence="2">
    <name type="scientific">marine sediment metagenome</name>
    <dbReference type="NCBI Taxonomy" id="412755"/>
    <lineage>
        <taxon>unclassified sequences</taxon>
        <taxon>metagenomes</taxon>
        <taxon>ecological metagenomes</taxon>
    </lineage>
</organism>
<comment type="caution">
    <text evidence="2">The sequence shown here is derived from an EMBL/GenBank/DDBJ whole genome shotgun (WGS) entry which is preliminary data.</text>
</comment>
<accession>X0TZE8</accession>
<dbReference type="GO" id="GO:0005524">
    <property type="term" value="F:ATP binding"/>
    <property type="evidence" value="ECO:0007669"/>
    <property type="project" value="InterPro"/>
</dbReference>
<dbReference type="Gene3D" id="3.40.1170.10">
    <property type="entry name" value="DNA repair protein MutS, domain I"/>
    <property type="match status" value="1"/>
</dbReference>
<reference evidence="2" key="1">
    <citation type="journal article" date="2014" name="Front. Microbiol.">
        <title>High frequency of phylogenetically diverse reductive dehalogenase-homologous genes in deep subseafloor sedimentary metagenomes.</title>
        <authorList>
            <person name="Kawai M."/>
            <person name="Futagami T."/>
            <person name="Toyoda A."/>
            <person name="Takaki Y."/>
            <person name="Nishi S."/>
            <person name="Hori S."/>
            <person name="Arai W."/>
            <person name="Tsubouchi T."/>
            <person name="Morono Y."/>
            <person name="Uchiyama I."/>
            <person name="Ito T."/>
            <person name="Fujiyama A."/>
            <person name="Inagaki F."/>
            <person name="Takami H."/>
        </authorList>
    </citation>
    <scope>NUCLEOTIDE SEQUENCE</scope>
    <source>
        <strain evidence="2">Expedition CK06-06</strain>
    </source>
</reference>
<name>X0TZE8_9ZZZZ</name>
<evidence type="ECO:0000313" key="2">
    <source>
        <dbReference type="EMBL" id="GAF92491.1"/>
    </source>
</evidence>
<dbReference type="GO" id="GO:0030983">
    <property type="term" value="F:mismatched DNA binding"/>
    <property type="evidence" value="ECO:0007669"/>
    <property type="project" value="InterPro"/>
</dbReference>
<dbReference type="InterPro" id="IPR036678">
    <property type="entry name" value="MutS_con_dom_sf"/>
</dbReference>
<dbReference type="Pfam" id="PF05188">
    <property type="entry name" value="MutS_II"/>
    <property type="match status" value="1"/>
</dbReference>
<dbReference type="InterPro" id="IPR007860">
    <property type="entry name" value="DNA_mmatch_repair_MutS_con_dom"/>
</dbReference>
<dbReference type="Gene3D" id="3.30.420.110">
    <property type="entry name" value="MutS, connector domain"/>
    <property type="match status" value="1"/>
</dbReference>
<feature type="non-terminal residue" evidence="2">
    <location>
        <position position="250"/>
    </location>
</feature>
<dbReference type="InterPro" id="IPR016151">
    <property type="entry name" value="DNA_mismatch_repair_MutS_N"/>
</dbReference>
<evidence type="ECO:0000259" key="1">
    <source>
        <dbReference type="Pfam" id="PF05188"/>
    </source>
</evidence>
<dbReference type="EMBL" id="BARS01016945">
    <property type="protein sequence ID" value="GAF92491.1"/>
    <property type="molecule type" value="Genomic_DNA"/>
</dbReference>
<protein>
    <recommendedName>
        <fullName evidence="1">DNA mismatch repair protein MutS connector domain-containing protein</fullName>
    </recommendedName>
</protein>